<evidence type="ECO:0000259" key="8">
    <source>
        <dbReference type="PROSITE" id="PS50125"/>
    </source>
</evidence>
<evidence type="ECO:0000256" key="2">
    <source>
        <dbReference type="ARBA" id="ARBA00005381"/>
    </source>
</evidence>
<dbReference type="PROSITE" id="PS50125">
    <property type="entry name" value="GUANYLATE_CYCLASE_2"/>
    <property type="match status" value="1"/>
</dbReference>
<reference evidence="10" key="1">
    <citation type="submission" date="2017-08" db="EMBL/GenBank/DDBJ databases">
        <title>A dynamic microbial community with high functional redundancy inhabits the cold, oxic subseafloor aquifer.</title>
        <authorList>
            <person name="Tully B.J."/>
            <person name="Wheat C.G."/>
            <person name="Glazer B.T."/>
            <person name="Huber J.A."/>
        </authorList>
    </citation>
    <scope>NUCLEOTIDE SEQUENCE [LARGE SCALE GENOMIC DNA]</scope>
</reference>
<dbReference type="InterPro" id="IPR029787">
    <property type="entry name" value="Nucleotide_cyclase"/>
</dbReference>
<feature type="transmembrane region" description="Helical" evidence="7">
    <location>
        <begin position="321"/>
        <end position="337"/>
    </location>
</feature>
<feature type="transmembrane region" description="Helical" evidence="7">
    <location>
        <begin position="371"/>
        <end position="391"/>
    </location>
</feature>
<evidence type="ECO:0000256" key="7">
    <source>
        <dbReference type="SAM" id="Phobius"/>
    </source>
</evidence>
<dbReference type="EMBL" id="NVSR01000014">
    <property type="protein sequence ID" value="PCI29433.1"/>
    <property type="molecule type" value="Genomic_DNA"/>
</dbReference>
<sequence length="690" mass="77968">MKNILKRYDIIATILFFLVMIPAEYKELFSTLENQTLSLRHILRTTYGDPEKVTFPSDKIALVVQDEAFFEDYGSYPIRREDIGKIVYRLKLLGAKVIMVDMLMDFPSSYDEDPIIADYLKKAGNTILVSQLVFRDRNNKFFEKINYPTETIHQAAETAYSNHMKSGDMLNRLRLYPEIGAKHNEWPISVKTVAKYLGVEPRIQGNRLILGDLKIKLDQFNDFRADFTALNADVPFLSQDPFVGISAMDIIEIDVEDEDHMDEYRELIEGKIVFLGDTWEVSHDIFNTIIGEVYGVELLANEVATLLKGAPLRSVSLPTEIALSFLFLGVLIALHFLENPTVRYLSAVLLVIGYTTFCSLAYVTFDLVFSMSYTLTAGLLGFICINVYLYILASQERQFIKGAFGQYLSPAVIDALVEDPSKLSLGGELREMTAYFSDIQGFSTISESLTPDELVALLNEYLSDMCDIIAGYNGTVDKFEGDAIIAFWGAPLKQLDHAKLACYATIDMQKRMVEMRQKLMEEGRPQLLVRMGINSGPMVVGNMGSKNRMDYTMMGDAVNLAARLEGANKFYKNYSMISDSTYKSTAEFIDVRELDTIRVVGKNEPITVYDLLDRKNMTSGKFADMIDLFHKGLAMYKQMNFQGATVLFQQALALYPQDGPSLTYVDRCQSFLEDSPGDDWDGVFTHTQKG</sequence>
<dbReference type="Gene3D" id="3.30.70.1230">
    <property type="entry name" value="Nucleotide cyclase"/>
    <property type="match status" value="1"/>
</dbReference>
<dbReference type="AlphaFoldDB" id="A0A2A4T795"/>
<evidence type="ECO:0000256" key="1">
    <source>
        <dbReference type="ARBA" id="ARBA00004196"/>
    </source>
</evidence>
<comment type="caution">
    <text evidence="9">The sequence shown here is derived from an EMBL/GenBank/DDBJ whole genome shotgun (WGS) entry which is preliminary data.</text>
</comment>
<dbReference type="GO" id="GO:0004016">
    <property type="term" value="F:adenylate cyclase activity"/>
    <property type="evidence" value="ECO:0007669"/>
    <property type="project" value="UniProtKB-ARBA"/>
</dbReference>
<evidence type="ECO:0000256" key="4">
    <source>
        <dbReference type="ARBA" id="ARBA00022692"/>
    </source>
</evidence>
<dbReference type="Pfam" id="PF05226">
    <property type="entry name" value="CHASE2"/>
    <property type="match status" value="1"/>
</dbReference>
<dbReference type="InterPro" id="IPR001054">
    <property type="entry name" value="A/G_cyclase"/>
</dbReference>
<dbReference type="PANTHER" id="PTHR43081:SF1">
    <property type="entry name" value="ADENYLATE CYCLASE, TERMINAL-DIFFERENTIATION SPECIFIC"/>
    <property type="match status" value="1"/>
</dbReference>
<dbReference type="PANTHER" id="PTHR43081">
    <property type="entry name" value="ADENYLATE CYCLASE, TERMINAL-DIFFERENTIATION SPECIFIC-RELATED"/>
    <property type="match status" value="1"/>
</dbReference>
<dbReference type="SMART" id="SM01080">
    <property type="entry name" value="CHASE2"/>
    <property type="match status" value="1"/>
</dbReference>
<comment type="subcellular location">
    <subcellularLocation>
        <location evidence="1">Cell envelope</location>
    </subcellularLocation>
</comment>
<dbReference type="SMART" id="SM00044">
    <property type="entry name" value="CYCc"/>
    <property type="match status" value="1"/>
</dbReference>
<dbReference type="FunFam" id="3.30.70.1230:FF:000016">
    <property type="entry name" value="Adenylate/guanylate cyclase domain-containing protein"/>
    <property type="match status" value="1"/>
</dbReference>
<proteinExistence type="inferred from homology"/>
<dbReference type="InterPro" id="IPR007890">
    <property type="entry name" value="CHASE2"/>
</dbReference>
<dbReference type="InterPro" id="IPR050697">
    <property type="entry name" value="Adenylyl/Guanylyl_Cyclase_3/4"/>
</dbReference>
<keyword evidence="5 7" id="KW-1133">Transmembrane helix</keyword>
<evidence type="ECO:0000256" key="5">
    <source>
        <dbReference type="ARBA" id="ARBA00022989"/>
    </source>
</evidence>
<name>A0A2A4T795_9DELT</name>
<dbReference type="SUPFAM" id="SSF55073">
    <property type="entry name" value="Nucleotide cyclase"/>
    <property type="match status" value="1"/>
</dbReference>
<accession>A0A2A4T795</accession>
<dbReference type="CDD" id="cd07302">
    <property type="entry name" value="CHD"/>
    <property type="match status" value="1"/>
</dbReference>
<keyword evidence="6 7" id="KW-0472">Membrane</keyword>
<evidence type="ECO:0000313" key="9">
    <source>
        <dbReference type="EMBL" id="PCI29433.1"/>
    </source>
</evidence>
<keyword evidence="4 7" id="KW-0812">Transmembrane</keyword>
<protein>
    <submittedName>
        <fullName evidence="9">Adenylate/guanylate cyclase domain-containing protein</fullName>
    </submittedName>
</protein>
<dbReference type="GO" id="GO:0006171">
    <property type="term" value="P:cAMP biosynthetic process"/>
    <property type="evidence" value="ECO:0007669"/>
    <property type="project" value="TreeGrafter"/>
</dbReference>
<organism evidence="9 10">
    <name type="scientific">SAR324 cluster bacterium</name>
    <dbReference type="NCBI Taxonomy" id="2024889"/>
    <lineage>
        <taxon>Bacteria</taxon>
        <taxon>Deltaproteobacteria</taxon>
        <taxon>SAR324 cluster</taxon>
    </lineage>
</organism>
<dbReference type="GO" id="GO:0030313">
    <property type="term" value="C:cell envelope"/>
    <property type="evidence" value="ECO:0007669"/>
    <property type="project" value="UniProtKB-SubCell"/>
</dbReference>
<comment type="similarity">
    <text evidence="2">Belongs to the adenylyl cyclase class-3 family.</text>
</comment>
<evidence type="ECO:0000313" key="10">
    <source>
        <dbReference type="Proteomes" id="UP000218113"/>
    </source>
</evidence>
<feature type="domain" description="Guanylate cyclase" evidence="8">
    <location>
        <begin position="433"/>
        <end position="565"/>
    </location>
</feature>
<evidence type="ECO:0000256" key="3">
    <source>
        <dbReference type="ARBA" id="ARBA00022475"/>
    </source>
</evidence>
<dbReference type="Pfam" id="PF00211">
    <property type="entry name" value="Guanylate_cyc"/>
    <property type="match status" value="1"/>
</dbReference>
<dbReference type="GO" id="GO:0035556">
    <property type="term" value="P:intracellular signal transduction"/>
    <property type="evidence" value="ECO:0007669"/>
    <property type="project" value="InterPro"/>
</dbReference>
<gene>
    <name evidence="9" type="ORF">COB67_04040</name>
</gene>
<feature type="transmembrane region" description="Helical" evidence="7">
    <location>
        <begin position="344"/>
        <end position="365"/>
    </location>
</feature>
<dbReference type="Proteomes" id="UP000218113">
    <property type="component" value="Unassembled WGS sequence"/>
</dbReference>
<keyword evidence="3" id="KW-1003">Cell membrane</keyword>
<evidence type="ECO:0000256" key="6">
    <source>
        <dbReference type="ARBA" id="ARBA00023136"/>
    </source>
</evidence>